<evidence type="ECO:0000256" key="1">
    <source>
        <dbReference type="SAM" id="Coils"/>
    </source>
</evidence>
<evidence type="ECO:0000256" key="2">
    <source>
        <dbReference type="SAM" id="MobiDB-lite"/>
    </source>
</evidence>
<dbReference type="Proteomes" id="UP000199577">
    <property type="component" value="Unassembled WGS sequence"/>
</dbReference>
<organism evidence="3 4">
    <name type="scientific">Parapedobacter composti</name>
    <dbReference type="NCBI Taxonomy" id="623281"/>
    <lineage>
        <taxon>Bacteria</taxon>
        <taxon>Pseudomonadati</taxon>
        <taxon>Bacteroidota</taxon>
        <taxon>Sphingobacteriia</taxon>
        <taxon>Sphingobacteriales</taxon>
        <taxon>Sphingobacteriaceae</taxon>
        <taxon>Parapedobacter</taxon>
    </lineage>
</organism>
<gene>
    <name evidence="3" type="ORF">SAMN05421747_103179</name>
</gene>
<proteinExistence type="predicted"/>
<name>A0A1I1FUT1_9SPHI</name>
<feature type="coiled-coil region" evidence="1">
    <location>
        <begin position="3"/>
        <end position="30"/>
    </location>
</feature>
<dbReference type="RefSeq" id="WP_090972035.1">
    <property type="nucleotide sequence ID" value="NZ_FOLL01000003.1"/>
</dbReference>
<evidence type="ECO:0000313" key="4">
    <source>
        <dbReference type="Proteomes" id="UP000199577"/>
    </source>
</evidence>
<keyword evidence="1" id="KW-0175">Coiled coil</keyword>
<protein>
    <submittedName>
        <fullName evidence="3">Uncharacterized protein</fullName>
    </submittedName>
</protein>
<dbReference type="STRING" id="623281.SAMN05421747_103179"/>
<dbReference type="EMBL" id="FOLL01000003">
    <property type="protein sequence ID" value="SFC03207.1"/>
    <property type="molecule type" value="Genomic_DNA"/>
</dbReference>
<dbReference type="AlphaFoldDB" id="A0A1I1FUT1"/>
<feature type="region of interest" description="Disordered" evidence="2">
    <location>
        <begin position="135"/>
        <end position="154"/>
    </location>
</feature>
<reference evidence="3 4" key="1">
    <citation type="submission" date="2016-10" db="EMBL/GenBank/DDBJ databases">
        <authorList>
            <person name="de Groot N.N."/>
        </authorList>
    </citation>
    <scope>NUCLEOTIDE SEQUENCE [LARGE SCALE GENOMIC DNA]</scope>
    <source>
        <strain evidence="3 4">DSM 22900</strain>
    </source>
</reference>
<evidence type="ECO:0000313" key="3">
    <source>
        <dbReference type="EMBL" id="SFC03207.1"/>
    </source>
</evidence>
<dbReference type="OrthoDB" id="709278at2"/>
<keyword evidence="4" id="KW-1185">Reference proteome</keyword>
<accession>A0A1I1FUT1</accession>
<sequence>MRKESKIKNLHDLRAEITRLKALAREQERYLDDQYLLLQAKIEAPYRFLKSALSWVPGANTAKGLFAKRREGEDWLSRALRIGLPVVLNRLFLRKAGFFKRALVTLLSQQAAGALNKDRLSAFINKVTDLIRPSGKKRRPRHVDYGIPPDSETY</sequence>